<keyword evidence="5" id="KW-0732">Signal</keyword>
<evidence type="ECO:0000313" key="8">
    <source>
        <dbReference type="Proteomes" id="UP000198793"/>
    </source>
</evidence>
<evidence type="ECO:0000256" key="1">
    <source>
        <dbReference type="ARBA" id="ARBA00004196"/>
    </source>
</evidence>
<dbReference type="Gene3D" id="3.40.50.1980">
    <property type="entry name" value="Nitrogenase molybdenum iron protein domain"/>
    <property type="match status" value="2"/>
</dbReference>
<gene>
    <name evidence="7" type="ORF">SAMN05192530_10419</name>
</gene>
<protein>
    <submittedName>
        <fullName evidence="7">Zinc/manganese transport system substrate-binding protein</fullName>
    </submittedName>
</protein>
<keyword evidence="4" id="KW-0479">Metal-binding</keyword>
<dbReference type="NCBIfam" id="NF040870">
    <property type="entry name" value="AztC"/>
    <property type="match status" value="1"/>
</dbReference>
<dbReference type="PRINTS" id="PR00690">
    <property type="entry name" value="ADHESNFAMILY"/>
</dbReference>
<dbReference type="Pfam" id="PF01297">
    <property type="entry name" value="ZnuA"/>
    <property type="match status" value="1"/>
</dbReference>
<evidence type="ECO:0000256" key="2">
    <source>
        <dbReference type="ARBA" id="ARBA00011028"/>
    </source>
</evidence>
<dbReference type="InterPro" id="IPR006128">
    <property type="entry name" value="Lipoprotein_PsaA-like"/>
</dbReference>
<evidence type="ECO:0000256" key="5">
    <source>
        <dbReference type="ARBA" id="ARBA00022729"/>
    </source>
</evidence>
<dbReference type="AlphaFoldDB" id="A0A1H0HC15"/>
<reference evidence="7 8" key="1">
    <citation type="submission" date="2016-10" db="EMBL/GenBank/DDBJ databases">
        <authorList>
            <person name="de Groot N.N."/>
        </authorList>
    </citation>
    <scope>NUCLEOTIDE SEQUENCE [LARGE SCALE GENOMIC DNA]</scope>
    <source>
        <strain evidence="8">L7-484,KACC 16230,DSM 25025</strain>
    </source>
</reference>
<dbReference type="GO" id="GO:0030313">
    <property type="term" value="C:cell envelope"/>
    <property type="evidence" value="ECO:0007669"/>
    <property type="project" value="UniProtKB-SubCell"/>
</dbReference>
<sequence length="324" mass="33719">MPQDLSARLSIAAARMIRSAGLIAGACLALLTGIPAACAEPLRVVASFSILGDLAREVGGEHVVLTTLVGPDGDAHVYEPRPADARALAAADVVLVNGLLLEGFLPRLLAASGTKAPAVEVSRGAAILADPEGGHYHVVDGQAVFHATPNDPHAWQSVHNAKVYVGNIARAFCEADRARCASYEANAVAYGHALDALDAEIRQTIDAFPADRRVGVVAHNAFRYFERDYGVRFLSPQGLSTEAEASAADVASLVREIRAGRAVAAFAENISNARLVERIAAEAGIALGGTLYSDALSKADGPAPSYAAMMRHNARTIAAALAVD</sequence>
<dbReference type="GO" id="GO:0046872">
    <property type="term" value="F:metal ion binding"/>
    <property type="evidence" value="ECO:0007669"/>
    <property type="project" value="UniProtKB-KW"/>
</dbReference>
<organism evidence="7 8">
    <name type="scientific">Aureimonas jatrophae</name>
    <dbReference type="NCBI Taxonomy" id="1166073"/>
    <lineage>
        <taxon>Bacteria</taxon>
        <taxon>Pseudomonadati</taxon>
        <taxon>Pseudomonadota</taxon>
        <taxon>Alphaproteobacteria</taxon>
        <taxon>Hyphomicrobiales</taxon>
        <taxon>Aurantimonadaceae</taxon>
        <taxon>Aureimonas</taxon>
    </lineage>
</organism>
<name>A0A1H0HC15_9HYPH</name>
<dbReference type="GO" id="GO:0030001">
    <property type="term" value="P:metal ion transport"/>
    <property type="evidence" value="ECO:0007669"/>
    <property type="project" value="InterPro"/>
</dbReference>
<keyword evidence="8" id="KW-1185">Reference proteome</keyword>
<dbReference type="PRINTS" id="PR00691">
    <property type="entry name" value="ADHESINB"/>
</dbReference>
<keyword evidence="3 6" id="KW-0813">Transport</keyword>
<evidence type="ECO:0000256" key="4">
    <source>
        <dbReference type="ARBA" id="ARBA00022723"/>
    </source>
</evidence>
<dbReference type="InterPro" id="IPR006129">
    <property type="entry name" value="AdhesinB"/>
</dbReference>
<dbReference type="Proteomes" id="UP000198793">
    <property type="component" value="Unassembled WGS sequence"/>
</dbReference>
<dbReference type="STRING" id="1166073.SAMN05192530_10419"/>
<comment type="similarity">
    <text evidence="2 6">Belongs to the bacterial solute-binding protein 9 family.</text>
</comment>
<dbReference type="InterPro" id="IPR050492">
    <property type="entry name" value="Bact_metal-bind_prot9"/>
</dbReference>
<evidence type="ECO:0000256" key="6">
    <source>
        <dbReference type="RuleBase" id="RU003512"/>
    </source>
</evidence>
<proteinExistence type="inferred from homology"/>
<dbReference type="PANTHER" id="PTHR42953">
    <property type="entry name" value="HIGH-AFFINITY ZINC UPTAKE SYSTEM PROTEIN ZNUA-RELATED"/>
    <property type="match status" value="1"/>
</dbReference>
<dbReference type="InterPro" id="IPR047701">
    <property type="entry name" value="AztC-like"/>
</dbReference>
<accession>A0A1H0HC15</accession>
<evidence type="ECO:0000313" key="7">
    <source>
        <dbReference type="EMBL" id="SDO16643.1"/>
    </source>
</evidence>
<dbReference type="InterPro" id="IPR006127">
    <property type="entry name" value="ZnuA-like"/>
</dbReference>
<dbReference type="SUPFAM" id="SSF53807">
    <property type="entry name" value="Helical backbone' metal receptor"/>
    <property type="match status" value="1"/>
</dbReference>
<comment type="subcellular location">
    <subcellularLocation>
        <location evidence="1">Cell envelope</location>
    </subcellularLocation>
</comment>
<dbReference type="GO" id="GO:0007155">
    <property type="term" value="P:cell adhesion"/>
    <property type="evidence" value="ECO:0007669"/>
    <property type="project" value="InterPro"/>
</dbReference>
<dbReference type="EMBL" id="FNIT01000004">
    <property type="protein sequence ID" value="SDO16643.1"/>
    <property type="molecule type" value="Genomic_DNA"/>
</dbReference>
<evidence type="ECO:0000256" key="3">
    <source>
        <dbReference type="ARBA" id="ARBA00022448"/>
    </source>
</evidence>
<dbReference type="PANTHER" id="PTHR42953:SF1">
    <property type="entry name" value="METAL-BINDING PROTEIN HI_0362-RELATED"/>
    <property type="match status" value="1"/>
</dbReference>